<evidence type="ECO:0000256" key="1">
    <source>
        <dbReference type="ARBA" id="ARBA00006018"/>
    </source>
</evidence>
<dbReference type="SUPFAM" id="SSF159127">
    <property type="entry name" value="HupF/HypC-like"/>
    <property type="match status" value="1"/>
</dbReference>
<gene>
    <name evidence="2" type="ORF">A3H61_00240</name>
</gene>
<evidence type="ECO:0000313" key="3">
    <source>
        <dbReference type="Proteomes" id="UP000178315"/>
    </source>
</evidence>
<dbReference type="InterPro" id="IPR001109">
    <property type="entry name" value="Hydrogenase_HupF/HypC"/>
</dbReference>
<evidence type="ECO:0000313" key="2">
    <source>
        <dbReference type="EMBL" id="OGY73338.1"/>
    </source>
</evidence>
<accession>A0A1G2A8W3</accession>
<dbReference type="Proteomes" id="UP000178315">
    <property type="component" value="Unassembled WGS sequence"/>
</dbReference>
<dbReference type="Gene3D" id="2.30.30.140">
    <property type="match status" value="1"/>
</dbReference>
<proteinExistence type="inferred from homology"/>
<dbReference type="AlphaFoldDB" id="A0A1G2A8W3"/>
<comment type="caution">
    <text evidence="2">The sequence shown here is derived from an EMBL/GenBank/DDBJ whole genome shotgun (WGS) entry which is preliminary data.</text>
</comment>
<reference evidence="2 3" key="1">
    <citation type="journal article" date="2016" name="Nat. Commun.">
        <title>Thousands of microbial genomes shed light on interconnected biogeochemical processes in an aquifer system.</title>
        <authorList>
            <person name="Anantharaman K."/>
            <person name="Brown C.T."/>
            <person name="Hug L.A."/>
            <person name="Sharon I."/>
            <person name="Castelle C.J."/>
            <person name="Probst A.J."/>
            <person name="Thomas B.C."/>
            <person name="Singh A."/>
            <person name="Wilkins M.J."/>
            <person name="Karaoz U."/>
            <person name="Brodie E.L."/>
            <person name="Williams K.H."/>
            <person name="Hubbard S.S."/>
            <person name="Banfield J.F."/>
        </authorList>
    </citation>
    <scope>NUCLEOTIDE SEQUENCE [LARGE SCALE GENOMIC DNA]</scope>
</reference>
<protein>
    <submittedName>
        <fullName evidence="2">Uncharacterized protein</fullName>
    </submittedName>
</protein>
<organism evidence="2 3">
    <name type="scientific">Candidatus Jacksonbacteria bacterium RIFCSPLOWO2_02_FULL_44_20</name>
    <dbReference type="NCBI Taxonomy" id="1798460"/>
    <lineage>
        <taxon>Bacteria</taxon>
        <taxon>Candidatus Jacksoniibacteriota</taxon>
    </lineage>
</organism>
<dbReference type="EMBL" id="MHJU01000013">
    <property type="protein sequence ID" value="OGY73338.1"/>
    <property type="molecule type" value="Genomic_DNA"/>
</dbReference>
<sequence length="160" mass="18237">MKADASARILFLKYAFPCAGVTLARGKITQKEYSGLEKAARTSAQIEWKTLERIFAPAWRRIRESARELNADPRDLQTIREYYLKFHNQYIAAKDGSYAHAPEILCRLCRVEKGKIVSMGDDFFIVKIRSITRPVSRMLCKDASIGDTVSVHYGYAVEKV</sequence>
<dbReference type="Pfam" id="PF01455">
    <property type="entry name" value="HupF_HypC"/>
    <property type="match status" value="1"/>
</dbReference>
<comment type="similarity">
    <text evidence="1">Belongs to the HupF/HypC family.</text>
</comment>
<name>A0A1G2A8W3_9BACT</name>